<evidence type="ECO:0000256" key="12">
    <source>
        <dbReference type="SAM" id="SignalP"/>
    </source>
</evidence>
<keyword evidence="5 12" id="KW-0732">Signal</keyword>
<evidence type="ECO:0000259" key="13">
    <source>
        <dbReference type="PROSITE" id="PS50198"/>
    </source>
</evidence>
<keyword evidence="15" id="KW-1185">Reference proteome</keyword>
<feature type="chain" id="PRO_5045312097" description="Parvulin-like PPIase" evidence="12">
    <location>
        <begin position="24"/>
        <end position="304"/>
    </location>
</feature>
<gene>
    <name evidence="14" type="ORF">BMG03_01360</name>
</gene>
<dbReference type="GO" id="GO:0016853">
    <property type="term" value="F:isomerase activity"/>
    <property type="evidence" value="ECO:0007669"/>
    <property type="project" value="UniProtKB-KW"/>
</dbReference>
<evidence type="ECO:0000256" key="7">
    <source>
        <dbReference type="ARBA" id="ARBA00023235"/>
    </source>
</evidence>
<dbReference type="Pfam" id="PF13616">
    <property type="entry name" value="Rotamase_3"/>
    <property type="match status" value="1"/>
</dbReference>
<evidence type="ECO:0000313" key="15">
    <source>
        <dbReference type="Proteomes" id="UP000185622"/>
    </source>
</evidence>
<feature type="signal peptide" evidence="12">
    <location>
        <begin position="1"/>
        <end position="23"/>
    </location>
</feature>
<sequence length="304" mass="32752">MPNLTKLLASVAICAMTAGIAQAEDAKAPAPAGDTAKSETAAKPRTDLSADTVVATVNGQDITLGMMQTVRDGLPAQYQQLPDDKLFDGVLQQLIQQTALAQLEEKRITQRDKIALEVQKRAYLSGAFLNYTADKAVTDEAVQKAYDAKYAKAEPTKEYHAAHIIVKTKEEAEKIKKEIDNGADFAELAKKNSTDGAAANGGDLGWFKLDAMVKPFADEVAGMKEGEVAGPIQTQYGWHVVKLLGTKMVDAPKLADVRKKLVGDIRQEAVQNRVKAVVDEAKIDKMTDGIDPSVLKDQSILGSN</sequence>
<comment type="catalytic activity">
    <reaction evidence="1">
        <text>[protein]-peptidylproline (omega=180) = [protein]-peptidylproline (omega=0)</text>
        <dbReference type="Rhea" id="RHEA:16237"/>
        <dbReference type="Rhea" id="RHEA-COMP:10747"/>
        <dbReference type="Rhea" id="RHEA-COMP:10748"/>
        <dbReference type="ChEBI" id="CHEBI:83833"/>
        <dbReference type="ChEBI" id="CHEBI:83834"/>
        <dbReference type="EC" id="5.2.1.8"/>
    </reaction>
</comment>
<dbReference type="InterPro" id="IPR027304">
    <property type="entry name" value="Trigger_fact/SurA_dom_sf"/>
</dbReference>
<evidence type="ECO:0000256" key="10">
    <source>
        <dbReference type="PROSITE-ProRule" id="PRU00278"/>
    </source>
</evidence>
<dbReference type="InterPro" id="IPR050245">
    <property type="entry name" value="PrsA_foldase"/>
</dbReference>
<evidence type="ECO:0000256" key="5">
    <source>
        <dbReference type="ARBA" id="ARBA00022729"/>
    </source>
</evidence>
<organism evidence="14 15">
    <name type="scientific">Thioclava nitratireducens</name>
    <dbReference type="NCBI Taxonomy" id="1915078"/>
    <lineage>
        <taxon>Bacteria</taxon>
        <taxon>Pseudomonadati</taxon>
        <taxon>Pseudomonadota</taxon>
        <taxon>Alphaproteobacteria</taxon>
        <taxon>Rhodobacterales</taxon>
        <taxon>Paracoccaceae</taxon>
        <taxon>Thioclava</taxon>
    </lineage>
</organism>
<evidence type="ECO:0000256" key="6">
    <source>
        <dbReference type="ARBA" id="ARBA00023110"/>
    </source>
</evidence>
<feature type="region of interest" description="Disordered" evidence="11">
    <location>
        <begin position="24"/>
        <end position="47"/>
    </location>
</feature>
<dbReference type="Proteomes" id="UP000185622">
    <property type="component" value="Chromosome"/>
</dbReference>
<reference evidence="14 15" key="1">
    <citation type="submission" date="2017-01" db="EMBL/GenBank/DDBJ databases">
        <title>The complete genome sequence of a sulfur-oxidizing marine bacterium Thioclava sp. 25B10_4T.</title>
        <authorList>
            <person name="Liu Y."/>
            <person name="Lai Q."/>
            <person name="Shao Z."/>
        </authorList>
    </citation>
    <scope>NUCLEOTIDE SEQUENCE [LARGE SCALE GENOMIC DNA]</scope>
    <source>
        <strain evidence="14 15">25B10_4</strain>
    </source>
</reference>
<dbReference type="PROSITE" id="PS50198">
    <property type="entry name" value="PPIC_PPIASE_2"/>
    <property type="match status" value="1"/>
</dbReference>
<evidence type="ECO:0000256" key="1">
    <source>
        <dbReference type="ARBA" id="ARBA00000971"/>
    </source>
</evidence>
<accession>A0ABM6ID47</accession>
<dbReference type="SUPFAM" id="SSF54534">
    <property type="entry name" value="FKBP-like"/>
    <property type="match status" value="1"/>
</dbReference>
<dbReference type="Gene3D" id="3.10.50.40">
    <property type="match status" value="1"/>
</dbReference>
<evidence type="ECO:0000256" key="2">
    <source>
        <dbReference type="ARBA" id="ARBA00007656"/>
    </source>
</evidence>
<dbReference type="InterPro" id="IPR000297">
    <property type="entry name" value="PPIase_PpiC"/>
</dbReference>
<keyword evidence="7 10" id="KW-0413">Isomerase</keyword>
<dbReference type="RefSeq" id="WP_075775232.1">
    <property type="nucleotide sequence ID" value="NZ_CP019437.1"/>
</dbReference>
<evidence type="ECO:0000256" key="4">
    <source>
        <dbReference type="ARBA" id="ARBA00018370"/>
    </source>
</evidence>
<dbReference type="PANTHER" id="PTHR47245">
    <property type="entry name" value="PEPTIDYLPROLYL ISOMERASE"/>
    <property type="match status" value="1"/>
</dbReference>
<dbReference type="SUPFAM" id="SSF109998">
    <property type="entry name" value="Triger factor/SurA peptide-binding domain-like"/>
    <property type="match status" value="1"/>
</dbReference>
<evidence type="ECO:0000256" key="8">
    <source>
        <dbReference type="ARBA" id="ARBA00030642"/>
    </source>
</evidence>
<evidence type="ECO:0000256" key="9">
    <source>
        <dbReference type="ARBA" id="ARBA00031484"/>
    </source>
</evidence>
<name>A0ABM6ID47_9RHOB</name>
<dbReference type="EMBL" id="CP019437">
    <property type="protein sequence ID" value="AQS46602.1"/>
    <property type="molecule type" value="Genomic_DNA"/>
</dbReference>
<feature type="domain" description="PpiC" evidence="13">
    <location>
        <begin position="156"/>
        <end position="245"/>
    </location>
</feature>
<comment type="similarity">
    <text evidence="2">Belongs to the PpiC/parvulin rotamase family.</text>
</comment>
<evidence type="ECO:0000256" key="11">
    <source>
        <dbReference type="SAM" id="MobiDB-lite"/>
    </source>
</evidence>
<dbReference type="InterPro" id="IPR046357">
    <property type="entry name" value="PPIase_dom_sf"/>
</dbReference>
<proteinExistence type="inferred from homology"/>
<dbReference type="EC" id="5.2.1.8" evidence="3"/>
<keyword evidence="6 10" id="KW-0697">Rotamase</keyword>
<dbReference type="PANTHER" id="PTHR47245:SF1">
    <property type="entry name" value="FOLDASE PROTEIN PRSA"/>
    <property type="match status" value="1"/>
</dbReference>
<evidence type="ECO:0000313" key="14">
    <source>
        <dbReference type="EMBL" id="AQS46602.1"/>
    </source>
</evidence>
<evidence type="ECO:0000256" key="3">
    <source>
        <dbReference type="ARBA" id="ARBA00013194"/>
    </source>
</evidence>
<protein>
    <recommendedName>
        <fullName evidence="4">Parvulin-like PPIase</fullName>
        <ecNumber evidence="3">5.2.1.8</ecNumber>
    </recommendedName>
    <alternativeName>
        <fullName evidence="8">Peptidyl-prolyl cis-trans isomerase plp</fullName>
    </alternativeName>
    <alternativeName>
        <fullName evidence="9">Rotamase plp</fullName>
    </alternativeName>
</protein>
<feature type="compositionally biased region" description="Basic and acidic residues" evidence="11">
    <location>
        <begin position="36"/>
        <end position="47"/>
    </location>
</feature>